<keyword evidence="5" id="KW-0573">Peptidoglycan synthesis</keyword>
<evidence type="ECO:0000313" key="10">
    <source>
        <dbReference type="Proteomes" id="UP000257080"/>
    </source>
</evidence>
<protein>
    <recommendedName>
        <fullName evidence="11">Murein biosynthesis integral membrane protein MurJ</fullName>
    </recommendedName>
</protein>
<dbReference type="OrthoDB" id="9786339at2"/>
<sequence>MAERTIGRSSALLAGGTIVSRILGFVKTIVLIQAIGVFAVGDAFAAANQLPNTIYVIVAGGALSAVLVPQIVQSALHLDGGRAYINKLVTIALVVLAGAALVATLLAPLLVSITVNDFAPEQASLATAFAYWCLPQIFFYGVYTILGEVLNARNSFGPFTLAPIVNNLIALIGLIVFLAVYGSDAAGARPFAWWTPDSIAVLAGTATLGIAVQGLILFAFWRRVGLSYRPDFRWKGVGLAQTGRIAGWSFGMILVTTGAGLVETNVVSTASGSDASVAVLQYAWLIFMLPHSIVAVSIATAYFTRMSENASAKRLDLVRADIAASIRQITVVMVLAAVVLLTAAYPFGRVFAEDYAGALAIGNVLIAFLIGLPAFSILFVLQRAFFALGDTRTPFFTTVFQSVFFALGCLVVLLIAPKDVVGASVALMLSIAGIMQALLLGILLHRKLGGGLSRTVSSFAKDALAALPASIAGFVVFFLLGGNFDDGFSMSGRFPAIVSMVLIGLVMLGVYALALRVVRSNELSDALGPIVRRLRRS</sequence>
<keyword evidence="3 8" id="KW-0812">Transmembrane</keyword>
<accession>A0A3E0WGP9</accession>
<proteinExistence type="predicted"/>
<feature type="transmembrane region" description="Helical" evidence="8">
    <location>
        <begin position="359"/>
        <end position="381"/>
    </location>
</feature>
<dbReference type="PANTHER" id="PTHR47019:SF1">
    <property type="entry name" value="LIPID II FLIPPASE MURJ"/>
    <property type="match status" value="1"/>
</dbReference>
<comment type="caution">
    <text evidence="9">The sequence shown here is derived from an EMBL/GenBank/DDBJ whole genome shotgun (WGS) entry which is preliminary data.</text>
</comment>
<dbReference type="AlphaFoldDB" id="A0A3E0WGP9"/>
<gene>
    <name evidence="9" type="ORF">B7R25_00590</name>
</gene>
<feature type="transmembrane region" description="Helical" evidence="8">
    <location>
        <begin position="242"/>
        <end position="262"/>
    </location>
</feature>
<feature type="transmembrane region" description="Helical" evidence="8">
    <location>
        <begin position="494"/>
        <end position="514"/>
    </location>
</feature>
<feature type="transmembrane region" description="Helical" evidence="8">
    <location>
        <begin position="123"/>
        <end position="146"/>
    </location>
</feature>
<name>A0A3E0WGP9_9MICO</name>
<dbReference type="GO" id="GO:0015648">
    <property type="term" value="F:lipid-linked peptidoglycan transporter activity"/>
    <property type="evidence" value="ECO:0007669"/>
    <property type="project" value="TreeGrafter"/>
</dbReference>
<evidence type="ECO:0000256" key="8">
    <source>
        <dbReference type="SAM" id="Phobius"/>
    </source>
</evidence>
<feature type="transmembrane region" description="Helical" evidence="8">
    <location>
        <begin position="53"/>
        <end position="76"/>
    </location>
</feature>
<feature type="transmembrane region" description="Helical" evidence="8">
    <location>
        <begin position="393"/>
        <end position="415"/>
    </location>
</feature>
<feature type="transmembrane region" description="Helical" evidence="8">
    <location>
        <begin position="158"/>
        <end position="179"/>
    </location>
</feature>
<dbReference type="InterPro" id="IPR004268">
    <property type="entry name" value="MurJ"/>
</dbReference>
<feature type="transmembrane region" description="Helical" evidence="8">
    <location>
        <begin position="464"/>
        <end position="482"/>
    </location>
</feature>
<evidence type="ECO:0000256" key="1">
    <source>
        <dbReference type="ARBA" id="ARBA00004651"/>
    </source>
</evidence>
<keyword evidence="4" id="KW-0133">Cell shape</keyword>
<evidence type="ECO:0000256" key="6">
    <source>
        <dbReference type="ARBA" id="ARBA00022989"/>
    </source>
</evidence>
<feature type="transmembrane region" description="Helical" evidence="8">
    <location>
        <begin position="282"/>
        <end position="303"/>
    </location>
</feature>
<dbReference type="GO" id="GO:0009252">
    <property type="term" value="P:peptidoglycan biosynthetic process"/>
    <property type="evidence" value="ECO:0007669"/>
    <property type="project" value="UniProtKB-KW"/>
</dbReference>
<evidence type="ECO:0008006" key="11">
    <source>
        <dbReference type="Google" id="ProtNLM"/>
    </source>
</evidence>
<evidence type="ECO:0000256" key="4">
    <source>
        <dbReference type="ARBA" id="ARBA00022960"/>
    </source>
</evidence>
<reference evidence="9 10" key="1">
    <citation type="submission" date="2017-04" db="EMBL/GenBank/DDBJ databases">
        <title>Comparative genome analysis of Subtercola boreus.</title>
        <authorList>
            <person name="Cho Y.-J."/>
            <person name="Cho A."/>
            <person name="Kim O.-S."/>
            <person name="Lee J.-I."/>
        </authorList>
    </citation>
    <scope>NUCLEOTIDE SEQUENCE [LARGE SCALE GENOMIC DNA]</scope>
    <source>
        <strain evidence="9 10">P28004</strain>
    </source>
</reference>
<comment type="subcellular location">
    <subcellularLocation>
        <location evidence="1">Cell membrane</location>
        <topology evidence="1">Multi-pass membrane protein</topology>
    </subcellularLocation>
</comment>
<dbReference type="Pfam" id="PF03023">
    <property type="entry name" value="MurJ"/>
    <property type="match status" value="1"/>
</dbReference>
<keyword evidence="7 8" id="KW-0472">Membrane</keyword>
<dbReference type="PANTHER" id="PTHR47019">
    <property type="entry name" value="LIPID II FLIPPASE MURJ"/>
    <property type="match status" value="1"/>
</dbReference>
<feature type="transmembrane region" description="Helical" evidence="8">
    <location>
        <begin position="12"/>
        <end position="41"/>
    </location>
</feature>
<evidence type="ECO:0000313" key="9">
    <source>
        <dbReference type="EMBL" id="RFA29526.1"/>
    </source>
</evidence>
<feature type="transmembrane region" description="Helical" evidence="8">
    <location>
        <begin position="421"/>
        <end position="444"/>
    </location>
</feature>
<dbReference type="GO" id="GO:0008360">
    <property type="term" value="P:regulation of cell shape"/>
    <property type="evidence" value="ECO:0007669"/>
    <property type="project" value="UniProtKB-KW"/>
</dbReference>
<dbReference type="Proteomes" id="UP000257080">
    <property type="component" value="Unassembled WGS sequence"/>
</dbReference>
<dbReference type="InterPro" id="IPR051050">
    <property type="entry name" value="Lipid_II_flippase_MurJ/MviN"/>
</dbReference>
<evidence type="ECO:0000256" key="3">
    <source>
        <dbReference type="ARBA" id="ARBA00022692"/>
    </source>
</evidence>
<evidence type="ECO:0000256" key="5">
    <source>
        <dbReference type="ARBA" id="ARBA00022984"/>
    </source>
</evidence>
<keyword evidence="2" id="KW-1003">Cell membrane</keyword>
<dbReference type="RefSeq" id="WP_116417046.1">
    <property type="nucleotide sequence ID" value="NZ_NBXC01000002.1"/>
</dbReference>
<dbReference type="PRINTS" id="PR01806">
    <property type="entry name" value="VIRFACTRMVIN"/>
</dbReference>
<dbReference type="EMBL" id="NBXE01000002">
    <property type="protein sequence ID" value="RFA29526.1"/>
    <property type="molecule type" value="Genomic_DNA"/>
</dbReference>
<dbReference type="GO" id="GO:0034204">
    <property type="term" value="P:lipid translocation"/>
    <property type="evidence" value="ECO:0007669"/>
    <property type="project" value="TreeGrafter"/>
</dbReference>
<dbReference type="GO" id="GO:0005886">
    <property type="term" value="C:plasma membrane"/>
    <property type="evidence" value="ECO:0007669"/>
    <property type="project" value="UniProtKB-SubCell"/>
</dbReference>
<evidence type="ECO:0000256" key="2">
    <source>
        <dbReference type="ARBA" id="ARBA00022475"/>
    </source>
</evidence>
<organism evidence="9 10">
    <name type="scientific">Subtercola boreus</name>
    <dbReference type="NCBI Taxonomy" id="120213"/>
    <lineage>
        <taxon>Bacteria</taxon>
        <taxon>Bacillati</taxon>
        <taxon>Actinomycetota</taxon>
        <taxon>Actinomycetes</taxon>
        <taxon>Micrococcales</taxon>
        <taxon>Microbacteriaceae</taxon>
        <taxon>Subtercola</taxon>
    </lineage>
</organism>
<feature type="transmembrane region" description="Helical" evidence="8">
    <location>
        <begin position="199"/>
        <end position="221"/>
    </location>
</feature>
<keyword evidence="6 8" id="KW-1133">Transmembrane helix</keyword>
<feature type="transmembrane region" description="Helical" evidence="8">
    <location>
        <begin position="88"/>
        <end position="111"/>
    </location>
</feature>
<feature type="transmembrane region" description="Helical" evidence="8">
    <location>
        <begin position="324"/>
        <end position="347"/>
    </location>
</feature>
<evidence type="ECO:0000256" key="7">
    <source>
        <dbReference type="ARBA" id="ARBA00023136"/>
    </source>
</evidence>